<evidence type="ECO:0000256" key="2">
    <source>
        <dbReference type="ARBA" id="ARBA00023125"/>
    </source>
</evidence>
<dbReference type="Gene3D" id="1.10.10.60">
    <property type="entry name" value="Homeodomain-like"/>
    <property type="match status" value="1"/>
</dbReference>
<dbReference type="PROSITE" id="PS50977">
    <property type="entry name" value="HTH_TETR_2"/>
    <property type="match status" value="1"/>
</dbReference>
<feature type="domain" description="HTH tetR-type" evidence="5">
    <location>
        <begin position="1"/>
        <end position="55"/>
    </location>
</feature>
<evidence type="ECO:0000313" key="6">
    <source>
        <dbReference type="EMBL" id="MBD1320549.1"/>
    </source>
</evidence>
<feature type="DNA-binding region" description="H-T-H motif" evidence="4">
    <location>
        <begin position="18"/>
        <end position="37"/>
    </location>
</feature>
<sequence>MVGCAIELIAEVGYPQASLAKIAERAEIAKSALLYHFTSKDEIVAAVVESVFTASASVMIPAVSTATTARDQLAAYISANGTFLESNRAGAVALYEISTSYRTAAGLRWDQAVAESVDEHGVPPEFALLDPHTIIQRGIRSGEFTTAVDAALVKDALRAALDGAVSNLARDATYPVGRYVAGVGELFLHALGAPQ</sequence>
<evidence type="ECO:0000256" key="4">
    <source>
        <dbReference type="PROSITE-ProRule" id="PRU00335"/>
    </source>
</evidence>
<dbReference type="PANTHER" id="PTHR30055:SF234">
    <property type="entry name" value="HTH-TYPE TRANSCRIPTIONAL REGULATOR BETI"/>
    <property type="match status" value="1"/>
</dbReference>
<dbReference type="Proteomes" id="UP000602395">
    <property type="component" value="Unassembled WGS sequence"/>
</dbReference>
<name>A0ABR7WFN4_9ACTN</name>
<organism evidence="6 7">
    <name type="scientific">Gordonia hankookensis</name>
    <dbReference type="NCBI Taxonomy" id="589403"/>
    <lineage>
        <taxon>Bacteria</taxon>
        <taxon>Bacillati</taxon>
        <taxon>Actinomycetota</taxon>
        <taxon>Actinomycetes</taxon>
        <taxon>Mycobacteriales</taxon>
        <taxon>Gordoniaceae</taxon>
        <taxon>Gordonia</taxon>
    </lineage>
</organism>
<proteinExistence type="predicted"/>
<comment type="caution">
    <text evidence="6">The sequence shown here is derived from an EMBL/GenBank/DDBJ whole genome shotgun (WGS) entry which is preliminary data.</text>
</comment>
<dbReference type="SUPFAM" id="SSF48498">
    <property type="entry name" value="Tetracyclin repressor-like, C-terminal domain"/>
    <property type="match status" value="1"/>
</dbReference>
<evidence type="ECO:0000313" key="7">
    <source>
        <dbReference type="Proteomes" id="UP000602395"/>
    </source>
</evidence>
<gene>
    <name evidence="6" type="ORF">IDF66_13255</name>
</gene>
<dbReference type="InterPro" id="IPR050109">
    <property type="entry name" value="HTH-type_TetR-like_transc_reg"/>
</dbReference>
<evidence type="ECO:0000256" key="3">
    <source>
        <dbReference type="ARBA" id="ARBA00023163"/>
    </source>
</evidence>
<dbReference type="InterPro" id="IPR001647">
    <property type="entry name" value="HTH_TetR"/>
</dbReference>
<keyword evidence="3" id="KW-0804">Transcription</keyword>
<keyword evidence="2 4" id="KW-0238">DNA-binding</keyword>
<keyword evidence="7" id="KW-1185">Reference proteome</keyword>
<protein>
    <submittedName>
        <fullName evidence="6">Helix-turn-helix transcriptional regulator</fullName>
    </submittedName>
</protein>
<dbReference type="PRINTS" id="PR00455">
    <property type="entry name" value="HTHTETR"/>
</dbReference>
<dbReference type="PANTHER" id="PTHR30055">
    <property type="entry name" value="HTH-TYPE TRANSCRIPTIONAL REGULATOR RUTR"/>
    <property type="match status" value="1"/>
</dbReference>
<accession>A0ABR7WFN4</accession>
<dbReference type="InterPro" id="IPR036271">
    <property type="entry name" value="Tet_transcr_reg_TetR-rel_C_sf"/>
</dbReference>
<dbReference type="Gene3D" id="1.10.357.10">
    <property type="entry name" value="Tetracycline Repressor, domain 2"/>
    <property type="match status" value="1"/>
</dbReference>
<evidence type="ECO:0000256" key="1">
    <source>
        <dbReference type="ARBA" id="ARBA00023015"/>
    </source>
</evidence>
<evidence type="ECO:0000259" key="5">
    <source>
        <dbReference type="PROSITE" id="PS50977"/>
    </source>
</evidence>
<dbReference type="EMBL" id="JACWMS010000002">
    <property type="protein sequence ID" value="MBD1320549.1"/>
    <property type="molecule type" value="Genomic_DNA"/>
</dbReference>
<dbReference type="SUPFAM" id="SSF46689">
    <property type="entry name" value="Homeodomain-like"/>
    <property type="match status" value="1"/>
</dbReference>
<dbReference type="Pfam" id="PF00440">
    <property type="entry name" value="TetR_N"/>
    <property type="match status" value="1"/>
</dbReference>
<keyword evidence="1" id="KW-0805">Transcription regulation</keyword>
<reference evidence="6 7" key="1">
    <citation type="submission" date="2020-09" db="EMBL/GenBank/DDBJ databases">
        <title>Novel species in genus Gordonia.</title>
        <authorList>
            <person name="Zhang G."/>
        </authorList>
    </citation>
    <scope>NUCLEOTIDE SEQUENCE [LARGE SCALE GENOMIC DNA]</scope>
    <source>
        <strain evidence="6 7">ON-33</strain>
    </source>
</reference>
<dbReference type="InterPro" id="IPR009057">
    <property type="entry name" value="Homeodomain-like_sf"/>
</dbReference>